<name>A0A830HZW3_9CHLO</name>
<dbReference type="GO" id="GO:0051537">
    <property type="term" value="F:2 iron, 2 sulfur cluster binding"/>
    <property type="evidence" value="ECO:0007669"/>
    <property type="project" value="UniProtKB-KW"/>
</dbReference>
<organism evidence="8 9">
    <name type="scientific">Pycnococcus provasolii</name>
    <dbReference type="NCBI Taxonomy" id="41880"/>
    <lineage>
        <taxon>Eukaryota</taxon>
        <taxon>Viridiplantae</taxon>
        <taxon>Chlorophyta</taxon>
        <taxon>Pseudoscourfieldiophyceae</taxon>
        <taxon>Pseudoscourfieldiales</taxon>
        <taxon>Pycnococcaceae</taxon>
        <taxon>Pycnococcus</taxon>
    </lineage>
</organism>
<dbReference type="NCBIfam" id="TIGR01958">
    <property type="entry name" value="nuoE_fam"/>
    <property type="match status" value="1"/>
</dbReference>
<dbReference type="OrthoDB" id="10254187at2759"/>
<dbReference type="Gene3D" id="1.10.10.1590">
    <property type="entry name" value="NADH-quinone oxidoreductase subunit E"/>
    <property type="match status" value="1"/>
</dbReference>
<dbReference type="SUPFAM" id="SSF52833">
    <property type="entry name" value="Thioredoxin-like"/>
    <property type="match status" value="1"/>
</dbReference>
<evidence type="ECO:0000313" key="8">
    <source>
        <dbReference type="EMBL" id="GHP12323.1"/>
    </source>
</evidence>
<keyword evidence="3" id="KW-0479">Metal-binding</keyword>
<dbReference type="PANTHER" id="PTHR10371">
    <property type="entry name" value="NADH DEHYDROGENASE UBIQUINONE FLAVOPROTEIN 2, MITOCHONDRIAL"/>
    <property type="match status" value="1"/>
</dbReference>
<evidence type="ECO:0000256" key="5">
    <source>
        <dbReference type="ARBA" id="ARBA00023014"/>
    </source>
</evidence>
<dbReference type="Proteomes" id="UP000660262">
    <property type="component" value="Unassembled WGS sequence"/>
</dbReference>
<sequence length="345" mass="36895">MASRTLPLFSCVAHNTFRSHMRLFGSGGGNGLSAVSGAVSGGVVGVVGAAGAVGSSHLLLDRGLAVRPFTSGKKSASASSTFVQSTSFASLPLSRSTSSRDHVASFSTNSHDHSNLHQPDQPDNSPDVHWDFTEANYDKVAEIVARYPSNYKAAAVIPLLDIAQQQNDGWLSVSAMNRVAAILGMADMRVYEVATFYTMFNRSKVGKYHLMVCGTTPCMLRGSRDVYAEISNHLGGVEFGDSTPDGLFTLSEMECMGCCVNAPMIAVADYTNGTEGYTYNYYEDLQPGDAVRIIDSIKDKGISSVKIGSQTRGTCEPKDMQTSLTSTPPGPFCRPLIKKEAEQKA</sequence>
<evidence type="ECO:0000256" key="1">
    <source>
        <dbReference type="ARBA" id="ARBA00010643"/>
    </source>
</evidence>
<dbReference type="Gene3D" id="3.40.30.10">
    <property type="entry name" value="Glutaredoxin"/>
    <property type="match status" value="1"/>
</dbReference>
<feature type="region of interest" description="Disordered" evidence="7">
    <location>
        <begin position="101"/>
        <end position="127"/>
    </location>
</feature>
<evidence type="ECO:0008006" key="10">
    <source>
        <dbReference type="Google" id="ProtNLM"/>
    </source>
</evidence>
<proteinExistence type="inferred from homology"/>
<accession>A0A830HZW3</accession>
<keyword evidence="4" id="KW-0408">Iron</keyword>
<dbReference type="InterPro" id="IPR002023">
    <property type="entry name" value="NuoE-like"/>
</dbReference>
<evidence type="ECO:0000313" key="9">
    <source>
        <dbReference type="Proteomes" id="UP000660262"/>
    </source>
</evidence>
<dbReference type="GO" id="GO:0005739">
    <property type="term" value="C:mitochondrion"/>
    <property type="evidence" value="ECO:0007669"/>
    <property type="project" value="GOC"/>
</dbReference>
<keyword evidence="9" id="KW-1185">Reference proteome</keyword>
<comment type="caution">
    <text evidence="8">The sequence shown here is derived from an EMBL/GenBank/DDBJ whole genome shotgun (WGS) entry which is preliminary data.</text>
</comment>
<comment type="cofactor">
    <cofactor evidence="6">
        <name>[2Fe-2S] cluster</name>
        <dbReference type="ChEBI" id="CHEBI:190135"/>
    </cofactor>
</comment>
<reference evidence="8" key="1">
    <citation type="submission" date="2020-10" db="EMBL/GenBank/DDBJ databases">
        <title>Unveiling of a novel bifunctional photoreceptor, Dualchrome1, isolated from a cosmopolitan green alga.</title>
        <authorList>
            <person name="Suzuki S."/>
            <person name="Kawachi M."/>
        </authorList>
    </citation>
    <scope>NUCLEOTIDE SEQUENCE</scope>
    <source>
        <strain evidence="8">NIES 2893</strain>
    </source>
</reference>
<dbReference type="GO" id="GO:0003954">
    <property type="term" value="F:NADH dehydrogenase activity"/>
    <property type="evidence" value="ECO:0007669"/>
    <property type="project" value="TreeGrafter"/>
</dbReference>
<dbReference type="PROSITE" id="PS01099">
    <property type="entry name" value="COMPLEX1_24K"/>
    <property type="match status" value="1"/>
</dbReference>
<dbReference type="InterPro" id="IPR041921">
    <property type="entry name" value="NuoE_N"/>
</dbReference>
<keyword evidence="2" id="KW-0001">2Fe-2S</keyword>
<evidence type="ECO:0000256" key="7">
    <source>
        <dbReference type="SAM" id="MobiDB-lite"/>
    </source>
</evidence>
<keyword evidence="5" id="KW-0411">Iron-sulfur</keyword>
<dbReference type="InterPro" id="IPR036249">
    <property type="entry name" value="Thioredoxin-like_sf"/>
</dbReference>
<dbReference type="InterPro" id="IPR042128">
    <property type="entry name" value="NuoE_dom"/>
</dbReference>
<dbReference type="CDD" id="cd03064">
    <property type="entry name" value="TRX_Fd_NuoE"/>
    <property type="match status" value="1"/>
</dbReference>
<dbReference type="Pfam" id="PF01257">
    <property type="entry name" value="2Fe-2S_thioredx"/>
    <property type="match status" value="1"/>
</dbReference>
<feature type="region of interest" description="Disordered" evidence="7">
    <location>
        <begin position="310"/>
        <end position="332"/>
    </location>
</feature>
<protein>
    <recommendedName>
        <fullName evidence="10">NADH dehydrogenase [ubiquinone] flavoprotein 2, mitochondrial</fullName>
    </recommendedName>
</protein>
<dbReference type="GO" id="GO:0046872">
    <property type="term" value="F:metal ion binding"/>
    <property type="evidence" value="ECO:0007669"/>
    <property type="project" value="UniProtKB-KW"/>
</dbReference>
<dbReference type="PANTHER" id="PTHR10371:SF3">
    <property type="entry name" value="NADH DEHYDROGENASE [UBIQUINONE] FLAVOPROTEIN 2, MITOCHONDRIAL"/>
    <property type="match status" value="1"/>
</dbReference>
<gene>
    <name evidence="8" type="ORF">PPROV_001105100</name>
</gene>
<evidence type="ECO:0000256" key="2">
    <source>
        <dbReference type="ARBA" id="ARBA00022714"/>
    </source>
</evidence>
<dbReference type="AlphaFoldDB" id="A0A830HZW3"/>
<comment type="similarity">
    <text evidence="1">Belongs to the complex I 24 kDa subunit family.</text>
</comment>
<evidence type="ECO:0000256" key="3">
    <source>
        <dbReference type="ARBA" id="ARBA00022723"/>
    </source>
</evidence>
<evidence type="ECO:0000256" key="6">
    <source>
        <dbReference type="ARBA" id="ARBA00034078"/>
    </source>
</evidence>
<dbReference type="FunFam" id="1.10.10.1590:FF:000001">
    <property type="entry name" value="NADH-quinone oxidoreductase subunit E"/>
    <property type="match status" value="1"/>
</dbReference>
<dbReference type="GO" id="GO:0006120">
    <property type="term" value="P:mitochondrial electron transport, NADH to ubiquinone"/>
    <property type="evidence" value="ECO:0007669"/>
    <property type="project" value="TreeGrafter"/>
</dbReference>
<evidence type="ECO:0000256" key="4">
    <source>
        <dbReference type="ARBA" id="ARBA00023004"/>
    </source>
</evidence>
<dbReference type="EMBL" id="BNJQ01000040">
    <property type="protein sequence ID" value="GHP12323.1"/>
    <property type="molecule type" value="Genomic_DNA"/>
</dbReference>